<keyword evidence="2" id="KW-1185">Reference proteome</keyword>
<dbReference type="SUPFAM" id="SSF53335">
    <property type="entry name" value="S-adenosyl-L-methionine-dependent methyltransferases"/>
    <property type="match status" value="1"/>
</dbReference>
<evidence type="ECO:0000313" key="1">
    <source>
        <dbReference type="EMBL" id="EJU00426.1"/>
    </source>
</evidence>
<dbReference type="GO" id="GO:0008757">
    <property type="term" value="F:S-adenosylmethionine-dependent methyltransferase activity"/>
    <property type="evidence" value="ECO:0007669"/>
    <property type="project" value="InterPro"/>
</dbReference>
<dbReference type="Gene3D" id="3.40.50.150">
    <property type="entry name" value="Vaccinia Virus protein VP39"/>
    <property type="match status" value="1"/>
</dbReference>
<dbReference type="OMA" id="YVTQFWT"/>
<protein>
    <submittedName>
        <fullName evidence="1">N2227-domain-containing protein</fullName>
    </submittedName>
</protein>
<dbReference type="Pfam" id="PF07942">
    <property type="entry name" value="CARME"/>
    <property type="match status" value="1"/>
</dbReference>
<dbReference type="STRING" id="1858805.M5FSJ5"/>
<dbReference type="OrthoDB" id="978at2759"/>
<organism evidence="1 2">
    <name type="scientific">Dacryopinax primogenitus (strain DJM 731)</name>
    <name type="common">Brown rot fungus</name>
    <dbReference type="NCBI Taxonomy" id="1858805"/>
    <lineage>
        <taxon>Eukaryota</taxon>
        <taxon>Fungi</taxon>
        <taxon>Dikarya</taxon>
        <taxon>Basidiomycota</taxon>
        <taxon>Agaricomycotina</taxon>
        <taxon>Dacrymycetes</taxon>
        <taxon>Dacrymycetales</taxon>
        <taxon>Dacrymycetaceae</taxon>
        <taxon>Dacryopinax</taxon>
    </lineage>
</organism>
<dbReference type="PANTHER" id="PTHR12303:SF13">
    <property type="match status" value="1"/>
</dbReference>
<dbReference type="InterPro" id="IPR012901">
    <property type="entry name" value="CARME"/>
</dbReference>
<gene>
    <name evidence="1" type="ORF">DACRYDRAFT_68588</name>
</gene>
<dbReference type="EMBL" id="JH795867">
    <property type="protein sequence ID" value="EJU00426.1"/>
    <property type="molecule type" value="Genomic_DNA"/>
</dbReference>
<reference evidence="1 2" key="1">
    <citation type="journal article" date="2012" name="Science">
        <title>The Paleozoic origin of enzymatic lignin decomposition reconstructed from 31 fungal genomes.</title>
        <authorList>
            <person name="Floudas D."/>
            <person name="Binder M."/>
            <person name="Riley R."/>
            <person name="Barry K."/>
            <person name="Blanchette R.A."/>
            <person name="Henrissat B."/>
            <person name="Martinez A.T."/>
            <person name="Otillar R."/>
            <person name="Spatafora J.W."/>
            <person name="Yadav J.S."/>
            <person name="Aerts A."/>
            <person name="Benoit I."/>
            <person name="Boyd A."/>
            <person name="Carlson A."/>
            <person name="Copeland A."/>
            <person name="Coutinho P.M."/>
            <person name="de Vries R.P."/>
            <person name="Ferreira P."/>
            <person name="Findley K."/>
            <person name="Foster B."/>
            <person name="Gaskell J."/>
            <person name="Glotzer D."/>
            <person name="Gorecki P."/>
            <person name="Heitman J."/>
            <person name="Hesse C."/>
            <person name="Hori C."/>
            <person name="Igarashi K."/>
            <person name="Jurgens J.A."/>
            <person name="Kallen N."/>
            <person name="Kersten P."/>
            <person name="Kohler A."/>
            <person name="Kuees U."/>
            <person name="Kumar T.K.A."/>
            <person name="Kuo A."/>
            <person name="LaButti K."/>
            <person name="Larrondo L.F."/>
            <person name="Lindquist E."/>
            <person name="Ling A."/>
            <person name="Lombard V."/>
            <person name="Lucas S."/>
            <person name="Lundell T."/>
            <person name="Martin R."/>
            <person name="McLaughlin D.J."/>
            <person name="Morgenstern I."/>
            <person name="Morin E."/>
            <person name="Murat C."/>
            <person name="Nagy L.G."/>
            <person name="Nolan M."/>
            <person name="Ohm R.A."/>
            <person name="Patyshakuliyeva A."/>
            <person name="Rokas A."/>
            <person name="Ruiz-Duenas F.J."/>
            <person name="Sabat G."/>
            <person name="Salamov A."/>
            <person name="Samejima M."/>
            <person name="Schmutz J."/>
            <person name="Slot J.C."/>
            <person name="St John F."/>
            <person name="Stenlid J."/>
            <person name="Sun H."/>
            <person name="Sun S."/>
            <person name="Syed K."/>
            <person name="Tsang A."/>
            <person name="Wiebenga A."/>
            <person name="Young D."/>
            <person name="Pisabarro A."/>
            <person name="Eastwood D.C."/>
            <person name="Martin F."/>
            <person name="Cullen D."/>
            <person name="Grigoriev I.V."/>
            <person name="Hibbett D.S."/>
        </authorList>
    </citation>
    <scope>NUCLEOTIDE SEQUENCE [LARGE SCALE GENOMIC DNA]</scope>
    <source>
        <strain evidence="1 2">DJM-731 SS1</strain>
    </source>
</reference>
<dbReference type="HOGENOM" id="CLU_030612_2_1_1"/>
<name>M5FSJ5_DACPD</name>
<dbReference type="GeneID" id="63690939"/>
<dbReference type="AlphaFoldDB" id="M5FSJ5"/>
<dbReference type="RefSeq" id="XP_040627323.1">
    <property type="nucleotide sequence ID" value="XM_040775877.1"/>
</dbReference>
<sequence length="421" mass="47241">MRSSLYLTRCLPLVLTTFLFCYFALQCSSNLLQLHPILSRLSERADALHEALISPLASDRHPPLRPLVGESNASDELAVKTIKHLSHLPPGLANTINSYENYHHLALDVIFKKESRYLRQSPTKIALSQKLGYDKHFDAARKGIAVNAKFATEVARHARDVYKVGESEIGEEEDADYHLVDLSFGHLSRDWSAQGKPERDAVFPPVLEALSHFFGPQANGLSSGGKRVLVPGSGMGRLARFDVTANELDYGSIVTYRLLVNSSLTPSLHTHSLHPFSTKWTHQALPNARFSRITFPDHRPNVDVKLVEGDFLDVFEHETGVFDAVVTLFFIDMSQSVIDFLANIHRLLKPRGLWVNLGPLKWGTHADLQLSVLEVLELAELLGFHVDHTSRKSIDSVYAAQPDTLLKFTYVTQFWTATKRM</sequence>
<proteinExistence type="predicted"/>
<accession>M5FSJ5</accession>
<dbReference type="InterPro" id="IPR029063">
    <property type="entry name" value="SAM-dependent_MTases_sf"/>
</dbReference>
<dbReference type="PANTHER" id="PTHR12303">
    <property type="entry name" value="CARNOSINE N-METHYLTRANSFERASE"/>
    <property type="match status" value="1"/>
</dbReference>
<dbReference type="Proteomes" id="UP000030653">
    <property type="component" value="Unassembled WGS sequence"/>
</dbReference>
<evidence type="ECO:0000313" key="2">
    <source>
        <dbReference type="Proteomes" id="UP000030653"/>
    </source>
</evidence>
<dbReference type="SMART" id="SM01296">
    <property type="entry name" value="N2227"/>
    <property type="match status" value="1"/>
</dbReference>
<dbReference type="CDD" id="cd02440">
    <property type="entry name" value="AdoMet_MTases"/>
    <property type="match status" value="1"/>
</dbReference>